<evidence type="ECO:0000256" key="2">
    <source>
        <dbReference type="ARBA" id="ARBA00023002"/>
    </source>
</evidence>
<organism evidence="10 11">
    <name type="scientific">SAR86 cluster bacterium</name>
    <dbReference type="NCBI Taxonomy" id="2030880"/>
    <lineage>
        <taxon>Bacteria</taxon>
        <taxon>Pseudomonadati</taxon>
        <taxon>Pseudomonadota</taxon>
        <taxon>Gammaproteobacteria</taxon>
        <taxon>SAR86 cluster</taxon>
    </lineage>
</organism>
<dbReference type="Gene3D" id="3.40.605.10">
    <property type="entry name" value="Aldehyde Dehydrogenase, Chain A, domain 1"/>
    <property type="match status" value="1"/>
</dbReference>
<keyword evidence="5" id="KW-0274">FAD</keyword>
<dbReference type="InterPro" id="IPR005933">
    <property type="entry name" value="PutA_C"/>
</dbReference>
<dbReference type="InterPro" id="IPR029041">
    <property type="entry name" value="FAD-linked_oxidoreductase-like"/>
</dbReference>
<evidence type="ECO:0000259" key="8">
    <source>
        <dbReference type="Pfam" id="PF01619"/>
    </source>
</evidence>
<keyword evidence="5" id="KW-0678">Repressor</keyword>
<dbReference type="SUPFAM" id="SSF51730">
    <property type="entry name" value="FAD-linked oxidoreductase"/>
    <property type="match status" value="1"/>
</dbReference>
<keyword evidence="3 5" id="KW-0520">NAD</keyword>
<dbReference type="PANTHER" id="PTHR42862">
    <property type="entry name" value="DELTA-1-PYRROLINE-5-CARBOXYLATE DEHYDROGENASE 1, ISOFORM A-RELATED"/>
    <property type="match status" value="1"/>
</dbReference>
<dbReference type="InterPro" id="IPR025703">
    <property type="entry name" value="Bifunct_PutA"/>
</dbReference>
<dbReference type="Gene3D" id="1.20.5.460">
    <property type="entry name" value="Single helix bin"/>
    <property type="match status" value="1"/>
</dbReference>
<dbReference type="Pfam" id="PF01619">
    <property type="entry name" value="Pro_dh"/>
    <property type="match status" value="1"/>
</dbReference>
<feature type="domain" description="Aldehyde dehydrogenase" evidence="7">
    <location>
        <begin position="540"/>
        <end position="992"/>
    </location>
</feature>
<dbReference type="AlphaFoldDB" id="A0A520MZJ8"/>
<dbReference type="InterPro" id="IPR015590">
    <property type="entry name" value="Aldehyde_DH_dom"/>
</dbReference>
<dbReference type="SUPFAM" id="SSF53720">
    <property type="entry name" value="ALDH-like"/>
    <property type="match status" value="1"/>
</dbReference>
<keyword evidence="5" id="KW-0238">DNA-binding</keyword>
<keyword evidence="5" id="KW-0642">Proline metabolism</keyword>
<name>A0A520MZJ8_9GAMM</name>
<dbReference type="GO" id="GO:0003842">
    <property type="term" value="F:L-glutamate gamma-semialdehyde dehydrogenase activity"/>
    <property type="evidence" value="ECO:0007669"/>
    <property type="project" value="UniProtKB-UniRule"/>
</dbReference>
<feature type="active site" evidence="6">
    <location>
        <position position="803"/>
    </location>
</feature>
<comment type="catalytic activity">
    <reaction evidence="5">
        <text>L-proline + a quinone = (S)-1-pyrroline-5-carboxylate + a quinol + H(+)</text>
        <dbReference type="Rhea" id="RHEA:23784"/>
        <dbReference type="ChEBI" id="CHEBI:15378"/>
        <dbReference type="ChEBI" id="CHEBI:17388"/>
        <dbReference type="ChEBI" id="CHEBI:24646"/>
        <dbReference type="ChEBI" id="CHEBI:60039"/>
        <dbReference type="ChEBI" id="CHEBI:132124"/>
        <dbReference type="EC" id="1.5.5.2"/>
    </reaction>
</comment>
<dbReference type="EC" id="1.5.5.2" evidence="5"/>
<dbReference type="InterPro" id="IPR016161">
    <property type="entry name" value="Ald_DH/histidinol_DH"/>
</dbReference>
<proteinExistence type="inferred from homology"/>
<dbReference type="EMBL" id="SHBH01000009">
    <property type="protein sequence ID" value="RZO26660.1"/>
    <property type="molecule type" value="Genomic_DNA"/>
</dbReference>
<dbReference type="PIRSF" id="PIRSF000197">
    <property type="entry name" value="Bifunct_PutA"/>
    <property type="match status" value="1"/>
</dbReference>
<comment type="pathway">
    <text evidence="5">Amino-acid degradation; L-proline degradation into L-glutamate; L-glutamate from L-proline: step 1/2.</text>
</comment>
<dbReference type="PANTHER" id="PTHR42862:SF1">
    <property type="entry name" value="DELTA-1-PYRROLINE-5-CARBOXYLATE DEHYDROGENASE 2, ISOFORM A-RELATED"/>
    <property type="match status" value="1"/>
</dbReference>
<dbReference type="Pfam" id="PF14850">
    <property type="entry name" value="Pro_dh-DNA_bdg"/>
    <property type="match status" value="1"/>
</dbReference>
<accession>A0A520MZJ8</accession>
<feature type="active site" evidence="6">
    <location>
        <position position="769"/>
    </location>
</feature>
<comment type="similarity">
    <text evidence="5">In the N-terminal section; belongs to the proline dehydrogenase family.</text>
</comment>
<evidence type="ECO:0000259" key="9">
    <source>
        <dbReference type="Pfam" id="PF14850"/>
    </source>
</evidence>
<dbReference type="GO" id="GO:0004657">
    <property type="term" value="F:proline dehydrogenase activity"/>
    <property type="evidence" value="ECO:0007669"/>
    <property type="project" value="UniProtKB-UniRule"/>
</dbReference>
<comment type="similarity">
    <text evidence="5">In the C-terminal section; belongs to the aldehyde dehydrogenase family.</text>
</comment>
<protein>
    <recommendedName>
        <fullName evidence="5">Bifunctional protein PutA</fullName>
    </recommendedName>
    <domain>
        <recommendedName>
            <fullName evidence="5">Proline dehydrogenase</fullName>
            <ecNumber evidence="5">1.5.5.2</ecNumber>
        </recommendedName>
        <alternativeName>
            <fullName evidence="5">Proline oxidase</fullName>
        </alternativeName>
    </domain>
    <domain>
        <recommendedName>
            <fullName evidence="5">Delta-1-pyrroline-5-carboxylate dehydrogenase</fullName>
            <shortName evidence="5">P5C dehydrogenase</shortName>
            <ecNumber evidence="5">1.2.1.88</ecNumber>
        </recommendedName>
        <alternativeName>
            <fullName evidence="5">L-glutamate gamma-semialdehyde dehydrogenase</fullName>
        </alternativeName>
    </domain>
</protein>
<feature type="domain" description="Proline dehydrogenase PutA" evidence="9">
    <location>
        <begin position="51"/>
        <end position="164"/>
    </location>
</feature>
<comment type="pathway">
    <text evidence="1 5">Amino-acid degradation; L-proline degradation into L-glutamate; L-glutamate from L-proline: step 2/2.</text>
</comment>
<evidence type="ECO:0000256" key="3">
    <source>
        <dbReference type="ARBA" id="ARBA00023027"/>
    </source>
</evidence>
<dbReference type="NCBIfam" id="TIGR01238">
    <property type="entry name" value="D1pyr5carbox3"/>
    <property type="match status" value="1"/>
</dbReference>
<dbReference type="InterPro" id="IPR024089">
    <property type="entry name" value="PRODH_PutA_dom_I/II"/>
</dbReference>
<dbReference type="EC" id="1.2.1.88" evidence="5"/>
<dbReference type="GO" id="GO:0003677">
    <property type="term" value="F:DNA binding"/>
    <property type="evidence" value="ECO:0007669"/>
    <property type="project" value="UniProtKB-KW"/>
</dbReference>
<dbReference type="GO" id="GO:0009898">
    <property type="term" value="C:cytoplasmic side of plasma membrane"/>
    <property type="evidence" value="ECO:0007669"/>
    <property type="project" value="TreeGrafter"/>
</dbReference>
<dbReference type="Gene3D" id="3.20.20.220">
    <property type="match status" value="1"/>
</dbReference>
<keyword evidence="2 5" id="KW-0560">Oxidoreductase</keyword>
<evidence type="ECO:0000256" key="5">
    <source>
        <dbReference type="PIRNR" id="PIRNR000197"/>
    </source>
</evidence>
<comment type="caution">
    <text evidence="10">The sequence shown here is derived from an EMBL/GenBank/DDBJ whole genome shotgun (WGS) entry which is preliminary data.</text>
</comment>
<reference evidence="10 11" key="1">
    <citation type="submission" date="2019-02" db="EMBL/GenBank/DDBJ databases">
        <title>Prokaryotic population dynamics and viral predation in marine succession experiment using metagenomics: the confinement effect.</title>
        <authorList>
            <person name="Haro-Moreno J.M."/>
            <person name="Rodriguez-Valera F."/>
            <person name="Lopez-Perez M."/>
        </authorList>
    </citation>
    <scope>NUCLEOTIDE SEQUENCE [LARGE SCALE GENOMIC DNA]</scope>
    <source>
        <strain evidence="10">MED-G162</strain>
    </source>
</reference>
<evidence type="ECO:0000259" key="7">
    <source>
        <dbReference type="Pfam" id="PF00171"/>
    </source>
</evidence>
<evidence type="ECO:0000256" key="4">
    <source>
        <dbReference type="ARBA" id="ARBA00048142"/>
    </source>
</evidence>
<comment type="function">
    <text evidence="5">Oxidizes proline to glutamate for use as a carbon and nitrogen source.</text>
</comment>
<keyword evidence="5" id="KW-0285">Flavoprotein</keyword>
<keyword evidence="5" id="KW-0804">Transcription</keyword>
<dbReference type="InterPro" id="IPR024082">
    <property type="entry name" value="PRODH_PutA_dom_II"/>
</dbReference>
<comment type="cofactor">
    <cofactor evidence="5">
        <name>FAD</name>
        <dbReference type="ChEBI" id="CHEBI:57692"/>
    </cofactor>
</comment>
<evidence type="ECO:0000256" key="1">
    <source>
        <dbReference type="ARBA" id="ARBA00004786"/>
    </source>
</evidence>
<evidence type="ECO:0000313" key="11">
    <source>
        <dbReference type="Proteomes" id="UP000319384"/>
    </source>
</evidence>
<dbReference type="UniPathway" id="UPA00261">
    <property type="reaction ID" value="UER00373"/>
</dbReference>
<keyword evidence="5" id="KW-0805">Transcription regulation</keyword>
<dbReference type="FunFam" id="3.40.309.10:FF:000005">
    <property type="entry name" value="1-pyrroline-5-carboxylate dehydrogenase 1"/>
    <property type="match status" value="1"/>
</dbReference>
<dbReference type="PROSITE" id="PS00070">
    <property type="entry name" value="ALDEHYDE_DEHYDR_CYS"/>
    <property type="match status" value="1"/>
</dbReference>
<dbReference type="Proteomes" id="UP000319384">
    <property type="component" value="Unassembled WGS sequence"/>
</dbReference>
<dbReference type="NCBIfam" id="NF008869">
    <property type="entry name" value="PRK11904.1"/>
    <property type="match status" value="1"/>
</dbReference>
<dbReference type="InterPro" id="IPR016160">
    <property type="entry name" value="Ald_DH_CS_CYS"/>
</dbReference>
<dbReference type="SUPFAM" id="SSF81935">
    <property type="entry name" value="N-terminal domain of bifunctional PutA protein"/>
    <property type="match status" value="1"/>
</dbReference>
<dbReference type="GO" id="GO:0003700">
    <property type="term" value="F:DNA-binding transcription factor activity"/>
    <property type="evidence" value="ECO:0007669"/>
    <property type="project" value="InterPro"/>
</dbReference>
<feature type="domain" description="Proline dehydrogenase" evidence="8">
    <location>
        <begin position="180"/>
        <end position="460"/>
    </location>
</feature>
<dbReference type="InterPro" id="IPR050485">
    <property type="entry name" value="Proline_metab_enzyme"/>
</dbReference>
<dbReference type="GO" id="GO:0010133">
    <property type="term" value="P:L-proline catabolic process to L-glutamate"/>
    <property type="evidence" value="ECO:0007669"/>
    <property type="project" value="UniProtKB-UniRule"/>
</dbReference>
<dbReference type="InterPro" id="IPR016162">
    <property type="entry name" value="Ald_DH_N"/>
</dbReference>
<comment type="catalytic activity">
    <reaction evidence="4 5">
        <text>L-glutamate 5-semialdehyde + NAD(+) + H2O = L-glutamate + NADH + 2 H(+)</text>
        <dbReference type="Rhea" id="RHEA:30235"/>
        <dbReference type="ChEBI" id="CHEBI:15377"/>
        <dbReference type="ChEBI" id="CHEBI:15378"/>
        <dbReference type="ChEBI" id="CHEBI:29985"/>
        <dbReference type="ChEBI" id="CHEBI:57540"/>
        <dbReference type="ChEBI" id="CHEBI:57945"/>
        <dbReference type="ChEBI" id="CHEBI:58066"/>
        <dbReference type="EC" id="1.2.1.88"/>
    </reaction>
</comment>
<dbReference type="Gene3D" id="3.40.309.10">
    <property type="entry name" value="Aldehyde Dehydrogenase, Chain A, domain 2"/>
    <property type="match status" value="1"/>
</dbReference>
<dbReference type="CDD" id="cd07125">
    <property type="entry name" value="ALDH_PutA-P5CDH"/>
    <property type="match status" value="1"/>
</dbReference>
<sequence length="1012" mass="113532">MLEAKNKFISDSKILSRISSETDFLYEENISINAEKIIKLCRKNKIDRTKLDAFMNEYGLDNKEGVALMCLAESVLRIPDKKTKDLIISEKLSEGSWVDHINKADSLFVNASTWGLLLAGKVVKTPSKWTENPNTLLSDLISKSGEMPIRNAVLTAMQILSQEFVMGRNFKDINKLPNIEKETYSFDMLGEAARTSFQAKNYFNSYFDAISEVGKINKEKNLSNGISIKISALHPRYETRKIIEIESELLPRLSELINYAYSEGVEITIDAEEQDRLSISLFIIEKLAQEKKLKDWPGFGIALQAYGKRSFDVIHWVNNLVNKRANMHLRLVKGAYWDYEIKHAQVSGYEGYPVFSKKSITDIVYLACAKEILKNKNVFPKFATHNAHTISSINLLGEGCNYEFQRLFGMGELLYKSASQILHIEKKPSVYAPIGEYKDLLPYLVRRLLENGANSSFINRLLDPETDPKSLAENPYIRIKNEKKDIPLPKNIFINRLNSSGIDVSEKENLESLYQKLNAFNGNLIDAESIYIGRKSDNNQSESVFSVSTGSKIGKVTYDDLDQINKCLKKNNSSIWSNTKVEERSLILNKIADDLDQNPYELIYFLINEAGKTIKNAFDEIREAIDFLRYYSNQIIEISNIKELEGPTGEKNIISYCSKGRILCISPWNFPVAILIGQISAALACGNNVIIKPSEHTSILGYLITKKFHEMGVPLEALELIIGDGEYGEALTKINPLNGVAFTGSLKTAKKIQNNLLKNQNQIVPLIAETGGINAMIVDSSALLEQVTDDVIRSSFDSAGQRCSALRILCIQEEIYDDLVEMIKGSIRAQTVGNPNNFETDIGPIINKRALQELKEYIASCNQQGMKIFQLQDNIEGNYINPAIIEINKISDIKNEQFGPILHTLKYKSNKIDELIDQINESGYGLTMGLHTRIESRADHFGKNARVGNIYINRDMVGAVVGSQPFGGVGLSGSGFKAGGPNYLLQFLNEKVISKNSVAFGGNTELLNLQED</sequence>
<gene>
    <name evidence="10" type="primary">putA</name>
    <name evidence="10" type="ORF">EVA95_01780</name>
</gene>
<dbReference type="InterPro" id="IPR002872">
    <property type="entry name" value="Proline_DH_dom"/>
</dbReference>
<dbReference type="Pfam" id="PF00171">
    <property type="entry name" value="Aldedh"/>
    <property type="match status" value="1"/>
</dbReference>
<evidence type="ECO:0000313" key="10">
    <source>
        <dbReference type="EMBL" id="RZO26660.1"/>
    </source>
</evidence>
<evidence type="ECO:0000256" key="6">
    <source>
        <dbReference type="PIRSR" id="PIRSR000197-1"/>
    </source>
</evidence>
<dbReference type="InterPro" id="IPR016163">
    <property type="entry name" value="Ald_DH_C"/>
</dbReference>